<evidence type="ECO:0000256" key="1">
    <source>
        <dbReference type="SAM" id="Phobius"/>
    </source>
</evidence>
<gene>
    <name evidence="2" type="ORF">HPLM_LOCUS6997</name>
</gene>
<dbReference type="AlphaFoldDB" id="A0A0N4W9L8"/>
<reference evidence="4" key="1">
    <citation type="submission" date="2017-02" db="UniProtKB">
        <authorList>
            <consortium name="WormBaseParasite"/>
        </authorList>
    </citation>
    <scope>IDENTIFICATION</scope>
</reference>
<reference evidence="2 3" key="2">
    <citation type="submission" date="2018-11" db="EMBL/GenBank/DDBJ databases">
        <authorList>
            <consortium name="Pathogen Informatics"/>
        </authorList>
    </citation>
    <scope>NUCLEOTIDE SEQUENCE [LARGE SCALE GENOMIC DNA]</scope>
    <source>
        <strain evidence="2 3">MHpl1</strain>
    </source>
</reference>
<evidence type="ECO:0000313" key="3">
    <source>
        <dbReference type="Proteomes" id="UP000268014"/>
    </source>
</evidence>
<accession>A0A0N4W9L8</accession>
<feature type="transmembrane region" description="Helical" evidence="1">
    <location>
        <begin position="61"/>
        <end position="80"/>
    </location>
</feature>
<dbReference type="WBParaSite" id="HPLM_0000700501-mRNA-1">
    <property type="protein sequence ID" value="HPLM_0000700501-mRNA-1"/>
    <property type="gene ID" value="HPLM_0000700501"/>
</dbReference>
<sequence length="94" mass="10911">MTVVNELPRVIYWFQFRISMALIHRLNLLMIFVMFHISPVLSQALKEVEFFSFAAAAPSSIWKPSLIFYAVPLFILALVMNKTISGNIRMIYDQ</sequence>
<keyword evidence="3" id="KW-1185">Reference proteome</keyword>
<protein>
    <submittedName>
        <fullName evidence="4">ABC transporter permease</fullName>
    </submittedName>
</protein>
<name>A0A0N4W9L8_HAEPC</name>
<proteinExistence type="predicted"/>
<organism evidence="4">
    <name type="scientific">Haemonchus placei</name>
    <name type="common">Barber's pole worm</name>
    <dbReference type="NCBI Taxonomy" id="6290"/>
    <lineage>
        <taxon>Eukaryota</taxon>
        <taxon>Metazoa</taxon>
        <taxon>Ecdysozoa</taxon>
        <taxon>Nematoda</taxon>
        <taxon>Chromadorea</taxon>
        <taxon>Rhabditida</taxon>
        <taxon>Rhabditina</taxon>
        <taxon>Rhabditomorpha</taxon>
        <taxon>Strongyloidea</taxon>
        <taxon>Trichostrongylidae</taxon>
        <taxon>Haemonchus</taxon>
    </lineage>
</organism>
<keyword evidence="1" id="KW-0812">Transmembrane</keyword>
<dbReference type="EMBL" id="UZAF01016583">
    <property type="protein sequence ID" value="VDO30628.1"/>
    <property type="molecule type" value="Genomic_DNA"/>
</dbReference>
<evidence type="ECO:0000313" key="2">
    <source>
        <dbReference type="EMBL" id="VDO30628.1"/>
    </source>
</evidence>
<dbReference type="OrthoDB" id="5849551at2759"/>
<feature type="transmembrane region" description="Helical" evidence="1">
    <location>
        <begin position="21"/>
        <end position="41"/>
    </location>
</feature>
<dbReference type="Proteomes" id="UP000268014">
    <property type="component" value="Unassembled WGS sequence"/>
</dbReference>
<evidence type="ECO:0000313" key="4">
    <source>
        <dbReference type="WBParaSite" id="HPLM_0000700501-mRNA-1"/>
    </source>
</evidence>
<keyword evidence="1" id="KW-0472">Membrane</keyword>
<keyword evidence="1" id="KW-1133">Transmembrane helix</keyword>